<comment type="caution">
    <text evidence="17">The sequence shown here is derived from an EMBL/GenBank/DDBJ whole genome shotgun (WGS) entry which is preliminary data.</text>
</comment>
<name>A0AAV2TFH6_CALDB</name>
<feature type="binding site" evidence="14">
    <location>
        <position position="66"/>
    </location>
    <ligand>
        <name>ATP</name>
        <dbReference type="ChEBI" id="CHEBI:30616"/>
    </ligand>
</feature>
<evidence type="ECO:0000256" key="1">
    <source>
        <dbReference type="ARBA" id="ARBA00001936"/>
    </source>
</evidence>
<evidence type="ECO:0000256" key="2">
    <source>
        <dbReference type="ARBA" id="ARBA00001946"/>
    </source>
</evidence>
<keyword evidence="5" id="KW-0723">Serine/threonine-protein kinase</keyword>
<dbReference type="InterPro" id="IPR008266">
    <property type="entry name" value="Tyr_kinase_AS"/>
</dbReference>
<dbReference type="SUPFAM" id="SSF56112">
    <property type="entry name" value="Protein kinase-like (PK-like)"/>
    <property type="match status" value="1"/>
</dbReference>
<dbReference type="GO" id="GO:0005634">
    <property type="term" value="C:nucleus"/>
    <property type="evidence" value="ECO:0007669"/>
    <property type="project" value="TreeGrafter"/>
</dbReference>
<evidence type="ECO:0000256" key="4">
    <source>
        <dbReference type="ARBA" id="ARBA00013203"/>
    </source>
</evidence>
<evidence type="ECO:0000259" key="16">
    <source>
        <dbReference type="PROSITE" id="PS50011"/>
    </source>
</evidence>
<dbReference type="PROSITE" id="PS00107">
    <property type="entry name" value="PROTEIN_KINASE_ATP"/>
    <property type="match status" value="1"/>
</dbReference>
<gene>
    <name evidence="17" type="ORF">CDAUBV1_LOCUS10273</name>
</gene>
<dbReference type="InterPro" id="IPR011009">
    <property type="entry name" value="Kinase-like_dom_sf"/>
</dbReference>
<evidence type="ECO:0000256" key="8">
    <source>
        <dbReference type="ARBA" id="ARBA00022777"/>
    </source>
</evidence>
<proteinExistence type="inferred from homology"/>
<comment type="similarity">
    <text evidence="3">Belongs to the protein kinase superfamily. TKL Ser/Thr protein kinase family.</text>
</comment>
<dbReference type="InterPro" id="IPR050940">
    <property type="entry name" value="Actin_reg-Ser/Thr_kinase"/>
</dbReference>
<dbReference type="GO" id="GO:0004674">
    <property type="term" value="F:protein serine/threonine kinase activity"/>
    <property type="evidence" value="ECO:0007669"/>
    <property type="project" value="UniProtKB-KW"/>
</dbReference>
<dbReference type="EMBL" id="CAXLJL010000290">
    <property type="protein sequence ID" value="CAL5136197.1"/>
    <property type="molecule type" value="Genomic_DNA"/>
</dbReference>
<evidence type="ECO:0000256" key="11">
    <source>
        <dbReference type="ARBA" id="ARBA00049003"/>
    </source>
</evidence>
<sequence length="483" mass="52430">MEMTDIINDKYYSSFVPTNSAKAIHKAGSHLYCFEDIIVKGKLGNGYFASVFLVQHLPTSQLMAMKLTNEVSVQRREIELLSSLNHENVLKLYGSCVIGARFACLTEFANGGSLAGLISAKTVELPWFVRVNLAMDIARGLSHLHLHDLIHRDLSSANILIRITPQPTSSSCTSNIQSSTQHLQLPYGLSASHGLSVYAVQTLQNCIKSNSQLSEQQENMVSSPDSDTITAAGHGNQHPTCHSSLSNHSVDHEKMGDIDMNLSDMDTLLDPLNGDSAKRDGPIIHSNRFLSLPFIEPVWKHAGWLGAYANSGTEPCYTAIVADLGLCLDLSQKHADTTSLAGNPYYIAPECLNRIAPYTFAADVFAVGILMCELITRLVNDGIRIPRTPEFGVDQSKLPVPFSCPPWFLQSALDCCTVDYLKRPTLSTVISTLTDQLASAERNFASLPRSATTSLPLVEVGTSSSSFLTNSSDGASTEATSFA</sequence>
<comment type="cofactor">
    <cofactor evidence="2">
        <name>Mg(2+)</name>
        <dbReference type="ChEBI" id="CHEBI:18420"/>
    </cofactor>
</comment>
<evidence type="ECO:0000256" key="5">
    <source>
        <dbReference type="ARBA" id="ARBA00022527"/>
    </source>
</evidence>
<dbReference type="Pfam" id="PF00069">
    <property type="entry name" value="Pkinase"/>
    <property type="match status" value="1"/>
</dbReference>
<evidence type="ECO:0000256" key="12">
    <source>
        <dbReference type="ARBA" id="ARBA00049308"/>
    </source>
</evidence>
<dbReference type="PANTHER" id="PTHR46485:SF5">
    <property type="entry name" value="CENTER DIVIDER, ISOFORM A"/>
    <property type="match status" value="1"/>
</dbReference>
<evidence type="ECO:0000256" key="14">
    <source>
        <dbReference type="PROSITE-ProRule" id="PRU10141"/>
    </source>
</evidence>
<evidence type="ECO:0000256" key="3">
    <source>
        <dbReference type="ARBA" id="ARBA00005843"/>
    </source>
</evidence>
<comment type="catalytic activity">
    <reaction evidence="13">
        <text>L-tyrosyl-[protein] + ATP = O-phospho-L-tyrosyl-[protein] + ADP + H(+)</text>
        <dbReference type="Rhea" id="RHEA:10596"/>
        <dbReference type="Rhea" id="RHEA-COMP:10136"/>
        <dbReference type="Rhea" id="RHEA-COMP:20101"/>
        <dbReference type="ChEBI" id="CHEBI:15378"/>
        <dbReference type="ChEBI" id="CHEBI:30616"/>
        <dbReference type="ChEBI" id="CHEBI:46858"/>
        <dbReference type="ChEBI" id="CHEBI:61978"/>
        <dbReference type="ChEBI" id="CHEBI:456216"/>
        <dbReference type="EC" id="2.7.12.1"/>
    </reaction>
</comment>
<evidence type="ECO:0000256" key="13">
    <source>
        <dbReference type="ARBA" id="ARBA00051680"/>
    </source>
</evidence>
<keyword evidence="10" id="KW-0464">Manganese</keyword>
<feature type="domain" description="Protein kinase" evidence="16">
    <location>
        <begin position="37"/>
        <end position="483"/>
    </location>
</feature>
<dbReference type="InterPro" id="IPR001245">
    <property type="entry name" value="Ser-Thr/Tyr_kinase_cat_dom"/>
</dbReference>
<evidence type="ECO:0000313" key="17">
    <source>
        <dbReference type="EMBL" id="CAL5136197.1"/>
    </source>
</evidence>
<keyword evidence="9 14" id="KW-0067">ATP-binding</keyword>
<dbReference type="Gene3D" id="1.10.510.10">
    <property type="entry name" value="Transferase(Phosphotransferase) domain 1"/>
    <property type="match status" value="2"/>
</dbReference>
<dbReference type="GO" id="GO:0030036">
    <property type="term" value="P:actin cytoskeleton organization"/>
    <property type="evidence" value="ECO:0007669"/>
    <property type="project" value="TreeGrafter"/>
</dbReference>
<keyword evidence="8" id="KW-0418">Kinase</keyword>
<feature type="compositionally biased region" description="Polar residues" evidence="15">
    <location>
        <begin position="473"/>
        <end position="483"/>
    </location>
</feature>
<evidence type="ECO:0000256" key="6">
    <source>
        <dbReference type="ARBA" id="ARBA00022679"/>
    </source>
</evidence>
<evidence type="ECO:0000256" key="7">
    <source>
        <dbReference type="ARBA" id="ARBA00022741"/>
    </source>
</evidence>
<dbReference type="GO" id="GO:0046872">
    <property type="term" value="F:metal ion binding"/>
    <property type="evidence" value="ECO:0007669"/>
    <property type="project" value="UniProtKB-KW"/>
</dbReference>
<dbReference type="GO" id="GO:0005737">
    <property type="term" value="C:cytoplasm"/>
    <property type="evidence" value="ECO:0007669"/>
    <property type="project" value="TreeGrafter"/>
</dbReference>
<evidence type="ECO:0000256" key="9">
    <source>
        <dbReference type="ARBA" id="ARBA00022840"/>
    </source>
</evidence>
<dbReference type="InterPro" id="IPR000719">
    <property type="entry name" value="Prot_kinase_dom"/>
</dbReference>
<evidence type="ECO:0000256" key="10">
    <source>
        <dbReference type="ARBA" id="ARBA00023211"/>
    </source>
</evidence>
<feature type="region of interest" description="Disordered" evidence="15">
    <location>
        <begin position="464"/>
        <end position="483"/>
    </location>
</feature>
<comment type="catalytic activity">
    <reaction evidence="11">
        <text>L-seryl-[protein] + ATP = O-phospho-L-seryl-[protein] + ADP + H(+)</text>
        <dbReference type="Rhea" id="RHEA:17989"/>
        <dbReference type="Rhea" id="RHEA-COMP:9863"/>
        <dbReference type="Rhea" id="RHEA-COMP:11604"/>
        <dbReference type="ChEBI" id="CHEBI:15378"/>
        <dbReference type="ChEBI" id="CHEBI:29999"/>
        <dbReference type="ChEBI" id="CHEBI:30616"/>
        <dbReference type="ChEBI" id="CHEBI:83421"/>
        <dbReference type="ChEBI" id="CHEBI:456216"/>
        <dbReference type="EC" id="2.7.12.1"/>
    </reaction>
</comment>
<dbReference type="PROSITE" id="PS50011">
    <property type="entry name" value="PROTEIN_KINASE_DOM"/>
    <property type="match status" value="1"/>
</dbReference>
<dbReference type="GO" id="GO:0004712">
    <property type="term" value="F:protein serine/threonine/tyrosine kinase activity"/>
    <property type="evidence" value="ECO:0007669"/>
    <property type="project" value="UniProtKB-EC"/>
</dbReference>
<dbReference type="AlphaFoldDB" id="A0AAV2TFH6"/>
<dbReference type="PROSITE" id="PS00109">
    <property type="entry name" value="PROTEIN_KINASE_TYR"/>
    <property type="match status" value="1"/>
</dbReference>
<protein>
    <recommendedName>
        <fullName evidence="4">dual-specificity kinase</fullName>
        <ecNumber evidence="4">2.7.12.1</ecNumber>
    </recommendedName>
</protein>
<keyword evidence="6" id="KW-0808">Transferase</keyword>
<dbReference type="GO" id="GO:0005524">
    <property type="term" value="F:ATP binding"/>
    <property type="evidence" value="ECO:0007669"/>
    <property type="project" value="UniProtKB-UniRule"/>
</dbReference>
<keyword evidence="7 14" id="KW-0547">Nucleotide-binding</keyword>
<organism evidence="17 18">
    <name type="scientific">Calicophoron daubneyi</name>
    <name type="common">Rumen fluke</name>
    <name type="synonym">Paramphistomum daubneyi</name>
    <dbReference type="NCBI Taxonomy" id="300641"/>
    <lineage>
        <taxon>Eukaryota</taxon>
        <taxon>Metazoa</taxon>
        <taxon>Spiralia</taxon>
        <taxon>Lophotrochozoa</taxon>
        <taxon>Platyhelminthes</taxon>
        <taxon>Trematoda</taxon>
        <taxon>Digenea</taxon>
        <taxon>Plagiorchiida</taxon>
        <taxon>Pronocephalata</taxon>
        <taxon>Paramphistomoidea</taxon>
        <taxon>Paramphistomidae</taxon>
        <taxon>Calicophoron</taxon>
    </lineage>
</organism>
<dbReference type="EC" id="2.7.12.1" evidence="4"/>
<dbReference type="Proteomes" id="UP001497525">
    <property type="component" value="Unassembled WGS sequence"/>
</dbReference>
<evidence type="ECO:0000313" key="18">
    <source>
        <dbReference type="Proteomes" id="UP001497525"/>
    </source>
</evidence>
<comment type="catalytic activity">
    <reaction evidence="12">
        <text>L-threonyl-[protein] + ATP = O-phospho-L-threonyl-[protein] + ADP + H(+)</text>
        <dbReference type="Rhea" id="RHEA:46608"/>
        <dbReference type="Rhea" id="RHEA-COMP:11060"/>
        <dbReference type="Rhea" id="RHEA-COMP:11605"/>
        <dbReference type="ChEBI" id="CHEBI:15378"/>
        <dbReference type="ChEBI" id="CHEBI:30013"/>
        <dbReference type="ChEBI" id="CHEBI:30616"/>
        <dbReference type="ChEBI" id="CHEBI:61977"/>
        <dbReference type="ChEBI" id="CHEBI:456216"/>
        <dbReference type="EC" id="2.7.12.1"/>
    </reaction>
</comment>
<evidence type="ECO:0000256" key="15">
    <source>
        <dbReference type="SAM" id="MobiDB-lite"/>
    </source>
</evidence>
<dbReference type="PANTHER" id="PTHR46485">
    <property type="entry name" value="LIM DOMAIN KINASE 1"/>
    <property type="match status" value="1"/>
</dbReference>
<reference evidence="17" key="1">
    <citation type="submission" date="2024-06" db="EMBL/GenBank/DDBJ databases">
        <authorList>
            <person name="Liu X."/>
            <person name="Lenzi L."/>
            <person name="Haldenby T S."/>
            <person name="Uol C."/>
        </authorList>
    </citation>
    <scope>NUCLEOTIDE SEQUENCE</scope>
</reference>
<accession>A0AAV2TFH6</accession>
<dbReference type="InterPro" id="IPR017441">
    <property type="entry name" value="Protein_kinase_ATP_BS"/>
</dbReference>
<comment type="cofactor">
    <cofactor evidence="1">
        <name>Mn(2+)</name>
        <dbReference type="ChEBI" id="CHEBI:29035"/>
    </cofactor>
</comment>
<dbReference type="Pfam" id="PF07714">
    <property type="entry name" value="PK_Tyr_Ser-Thr"/>
    <property type="match status" value="1"/>
</dbReference>